<dbReference type="STRING" id="395495.Lcho_2716"/>
<dbReference type="RefSeq" id="WP_012347735.1">
    <property type="nucleotide sequence ID" value="NC_010524.1"/>
</dbReference>
<dbReference type="KEGG" id="lch:Lcho_2716"/>
<dbReference type="InterPro" id="IPR000160">
    <property type="entry name" value="GGDEF_dom"/>
</dbReference>
<evidence type="ECO:0000259" key="4">
    <source>
        <dbReference type="PROSITE" id="PS50887"/>
    </source>
</evidence>
<evidence type="ECO:0000313" key="6">
    <source>
        <dbReference type="Proteomes" id="UP000001693"/>
    </source>
</evidence>
<sequence length="636" mass="68057" precursor="true">MERTREAGAVTGAGAAAAGAGPGAGAGASASLAKAALRRLAMAKLEPTPANYARAWREEGGEGIGEAAAEPAGAVARAAVQGIVTRLLPAGAARDRLSQALQSQRWQEVASVVEAEAPSAAQQAQAWAEVIERSSRCLERGSRTWPVGRRKDSIKHVLSSCRSDPQRLQQRLQSLVASWDSDAAPVDADAEPSADGAAGEAPVQAEAAGDPLAQAEQALTQAISGVAAGGGPLSAPSGQPGAWPQVVHLLEASLQAALPPGESRSGEVGGKLQRAASAVREARHEPADIAELQSACDDVRRVLQHRHHLVDQLGALVNELTDGLGELAEDDSWVEGQCLAMREQLGMGLSSRGVSAVSELLGTTRARQQQLRRERAQARDALKHLIHRMLQDIGELGAHTGRFNESVGRYAEVIGSADSLEGLAGVVREMVDETRTVHMLVSQTTQRLHDEHERARTMADRVVELEAELRQLSQEVCTDQLTQIANRRGLLRCFDAERARVERESADLAIGLLDIDNFKRLNDSLGHQTGDEALKFLARRVGEALRPTDTLARYGGEEFVVLLPGTPSDEAQRVLTRVQRLLSAELFMYEGKQSFVTFSAGVTLYRPSEAIEVALQRADEALYEAKRTGKNRTCVA</sequence>
<feature type="region of interest" description="Disordered" evidence="3">
    <location>
        <begin position="259"/>
        <end position="279"/>
    </location>
</feature>
<evidence type="ECO:0000313" key="5">
    <source>
        <dbReference type="EMBL" id="ACB34981.1"/>
    </source>
</evidence>
<dbReference type="InterPro" id="IPR050469">
    <property type="entry name" value="Diguanylate_Cyclase"/>
</dbReference>
<feature type="region of interest" description="Disordered" evidence="3">
    <location>
        <begin position="180"/>
        <end position="205"/>
    </location>
</feature>
<dbReference type="CDD" id="cd01949">
    <property type="entry name" value="GGDEF"/>
    <property type="match status" value="1"/>
</dbReference>
<dbReference type="Gene3D" id="3.30.70.270">
    <property type="match status" value="1"/>
</dbReference>
<name>B1Y8B1_LEPCP</name>
<evidence type="ECO:0000256" key="2">
    <source>
        <dbReference type="ARBA" id="ARBA00034247"/>
    </source>
</evidence>
<accession>B1Y8B1</accession>
<reference evidence="5 6" key="1">
    <citation type="submission" date="2008-03" db="EMBL/GenBank/DDBJ databases">
        <title>Complete sequence of Leptothrix cholodnii SP-6.</title>
        <authorList>
            <consortium name="US DOE Joint Genome Institute"/>
            <person name="Copeland A."/>
            <person name="Lucas S."/>
            <person name="Lapidus A."/>
            <person name="Glavina del Rio T."/>
            <person name="Dalin E."/>
            <person name="Tice H."/>
            <person name="Bruce D."/>
            <person name="Goodwin L."/>
            <person name="Pitluck S."/>
            <person name="Chertkov O."/>
            <person name="Brettin T."/>
            <person name="Detter J.C."/>
            <person name="Han C."/>
            <person name="Kuske C.R."/>
            <person name="Schmutz J."/>
            <person name="Larimer F."/>
            <person name="Land M."/>
            <person name="Hauser L."/>
            <person name="Kyrpides N."/>
            <person name="Lykidis A."/>
            <person name="Emerson D."/>
            <person name="Richardson P."/>
        </authorList>
    </citation>
    <scope>NUCLEOTIDE SEQUENCE [LARGE SCALE GENOMIC DNA]</scope>
    <source>
        <strain evidence="6">ATCC 51168 / LMG 8142 / SP-6</strain>
    </source>
</reference>
<dbReference type="HOGENOM" id="CLU_029027_0_0_4"/>
<feature type="compositionally biased region" description="Low complexity" evidence="3">
    <location>
        <begin position="196"/>
        <end position="205"/>
    </location>
</feature>
<dbReference type="EC" id="2.7.7.65" evidence="1"/>
<dbReference type="GO" id="GO:0052621">
    <property type="term" value="F:diguanylate cyclase activity"/>
    <property type="evidence" value="ECO:0007669"/>
    <property type="project" value="UniProtKB-EC"/>
</dbReference>
<dbReference type="SUPFAM" id="SSF55073">
    <property type="entry name" value="Nucleotide cyclase"/>
    <property type="match status" value="1"/>
</dbReference>
<dbReference type="Pfam" id="PF00990">
    <property type="entry name" value="GGDEF"/>
    <property type="match status" value="1"/>
</dbReference>
<gene>
    <name evidence="5" type="ordered locus">Lcho_2716</name>
</gene>
<dbReference type="InterPro" id="IPR043128">
    <property type="entry name" value="Rev_trsase/Diguanyl_cyclase"/>
</dbReference>
<dbReference type="EMBL" id="CP001013">
    <property type="protein sequence ID" value="ACB34981.1"/>
    <property type="molecule type" value="Genomic_DNA"/>
</dbReference>
<dbReference type="AlphaFoldDB" id="B1Y8B1"/>
<dbReference type="PROSITE" id="PS50887">
    <property type="entry name" value="GGDEF"/>
    <property type="match status" value="1"/>
</dbReference>
<dbReference type="OrthoDB" id="9813903at2"/>
<dbReference type="eggNOG" id="COG3706">
    <property type="taxonomic scope" value="Bacteria"/>
</dbReference>
<dbReference type="FunFam" id="3.30.70.270:FF:000001">
    <property type="entry name" value="Diguanylate cyclase domain protein"/>
    <property type="match status" value="1"/>
</dbReference>
<feature type="domain" description="GGDEF" evidence="4">
    <location>
        <begin position="506"/>
        <end position="636"/>
    </location>
</feature>
<keyword evidence="6" id="KW-1185">Reference proteome</keyword>
<evidence type="ECO:0000256" key="1">
    <source>
        <dbReference type="ARBA" id="ARBA00012528"/>
    </source>
</evidence>
<dbReference type="SMART" id="SM00267">
    <property type="entry name" value="GGDEF"/>
    <property type="match status" value="1"/>
</dbReference>
<proteinExistence type="predicted"/>
<dbReference type="Proteomes" id="UP000001693">
    <property type="component" value="Chromosome"/>
</dbReference>
<dbReference type="PANTHER" id="PTHR45138:SF9">
    <property type="entry name" value="DIGUANYLATE CYCLASE DGCM-RELATED"/>
    <property type="match status" value="1"/>
</dbReference>
<evidence type="ECO:0000256" key="3">
    <source>
        <dbReference type="SAM" id="MobiDB-lite"/>
    </source>
</evidence>
<feature type="region of interest" description="Disordered" evidence="3">
    <location>
        <begin position="1"/>
        <end position="27"/>
    </location>
</feature>
<protein>
    <recommendedName>
        <fullName evidence="1">diguanylate cyclase</fullName>
        <ecNumber evidence="1">2.7.7.65</ecNumber>
    </recommendedName>
</protein>
<dbReference type="InterPro" id="IPR029787">
    <property type="entry name" value="Nucleotide_cyclase"/>
</dbReference>
<dbReference type="PANTHER" id="PTHR45138">
    <property type="entry name" value="REGULATORY COMPONENTS OF SENSORY TRANSDUCTION SYSTEM"/>
    <property type="match status" value="1"/>
</dbReference>
<comment type="catalytic activity">
    <reaction evidence="2">
        <text>2 GTP = 3',3'-c-di-GMP + 2 diphosphate</text>
        <dbReference type="Rhea" id="RHEA:24898"/>
        <dbReference type="ChEBI" id="CHEBI:33019"/>
        <dbReference type="ChEBI" id="CHEBI:37565"/>
        <dbReference type="ChEBI" id="CHEBI:58805"/>
        <dbReference type="EC" id="2.7.7.65"/>
    </reaction>
</comment>
<organism evidence="5 6">
    <name type="scientific">Leptothrix cholodnii (strain ATCC 51168 / LMG 8142 / SP-6)</name>
    <name type="common">Leptothrix discophora (strain SP-6)</name>
    <dbReference type="NCBI Taxonomy" id="395495"/>
    <lineage>
        <taxon>Bacteria</taxon>
        <taxon>Pseudomonadati</taxon>
        <taxon>Pseudomonadota</taxon>
        <taxon>Betaproteobacteria</taxon>
        <taxon>Burkholderiales</taxon>
        <taxon>Sphaerotilaceae</taxon>
        <taxon>Leptothrix</taxon>
    </lineage>
</organism>
<feature type="compositionally biased region" description="Low complexity" evidence="3">
    <location>
        <begin position="7"/>
        <end position="19"/>
    </location>
</feature>
<dbReference type="NCBIfam" id="TIGR00254">
    <property type="entry name" value="GGDEF"/>
    <property type="match status" value="1"/>
</dbReference>